<dbReference type="EMBL" id="JBFRUW010000040">
    <property type="protein sequence ID" value="MFA0568835.1"/>
    <property type="molecule type" value="Genomic_DNA"/>
</dbReference>
<name>A0ABV4NBP7_9VIBR</name>
<evidence type="ECO:0000256" key="1">
    <source>
        <dbReference type="SAM" id="SignalP"/>
    </source>
</evidence>
<comment type="caution">
    <text evidence="2">The sequence shown here is derived from an EMBL/GenBank/DDBJ whole genome shotgun (WGS) entry which is preliminary data.</text>
</comment>
<dbReference type="Proteomes" id="UP001570417">
    <property type="component" value="Unassembled WGS sequence"/>
</dbReference>
<proteinExistence type="predicted"/>
<organism evidence="2 3">
    <name type="scientific">Vibrio gallaecicus</name>
    <dbReference type="NCBI Taxonomy" id="552386"/>
    <lineage>
        <taxon>Bacteria</taxon>
        <taxon>Pseudomonadati</taxon>
        <taxon>Pseudomonadota</taxon>
        <taxon>Gammaproteobacteria</taxon>
        <taxon>Vibrionales</taxon>
        <taxon>Vibrionaceae</taxon>
        <taxon>Vibrio</taxon>
    </lineage>
</organism>
<dbReference type="Gene3D" id="2.60.40.3110">
    <property type="match status" value="1"/>
</dbReference>
<dbReference type="RefSeq" id="WP_372266150.1">
    <property type="nucleotide sequence ID" value="NZ_JBFRUW010000040.1"/>
</dbReference>
<dbReference type="PANTHER" id="PTHR30451">
    <property type="entry name" value="OUTER MEMBRANE USHER PROTEIN"/>
    <property type="match status" value="1"/>
</dbReference>
<reference evidence="2 3" key="1">
    <citation type="journal article" date="2024" name="ISME J.">
        <title>Tailless and filamentous prophages are predominant in marine Vibrio.</title>
        <authorList>
            <person name="Steensen K."/>
            <person name="Seneca J."/>
            <person name="Bartlau N."/>
            <person name="Yu X.A."/>
            <person name="Hussain F.A."/>
            <person name="Polz M.F."/>
        </authorList>
    </citation>
    <scope>NUCLEOTIDE SEQUENCE [LARGE SCALE GENOMIC DNA]</scope>
    <source>
        <strain evidence="2 3">10N.222.51.A1</strain>
    </source>
</reference>
<evidence type="ECO:0000313" key="3">
    <source>
        <dbReference type="Proteomes" id="UP001570417"/>
    </source>
</evidence>
<feature type="signal peptide" evidence="1">
    <location>
        <begin position="1"/>
        <end position="25"/>
    </location>
</feature>
<protein>
    <submittedName>
        <fullName evidence="2">Fimbria/pilus outer membrane usher protein</fullName>
    </submittedName>
</protein>
<feature type="chain" id="PRO_5046122482" evidence="1">
    <location>
        <begin position="26"/>
        <end position="834"/>
    </location>
</feature>
<keyword evidence="3" id="KW-1185">Reference proteome</keyword>
<accession>A0ABV4NBP7</accession>
<dbReference type="Pfam" id="PF00577">
    <property type="entry name" value="Usher"/>
    <property type="match status" value="1"/>
</dbReference>
<evidence type="ECO:0000313" key="2">
    <source>
        <dbReference type="EMBL" id="MFA0568835.1"/>
    </source>
</evidence>
<sequence>MKCETLRSLVLCLLVFLYSANSVLAKTGTLNPTGRDIELISLLKVSDSVLGEAEVVITADDKILLPKESTLILLEGLVTDEALTALRNSTAEASFSQEHFSLAGLDLTFDFSTLECIVTVPPQFLKTQQLSASSLMQMDDNHLSPAWISGYVNLSLSGNQSETVDDASTSMTSFTHRIDSALNIGSANFEYEATYENVEGEPSIYARRGTRMNVDFPSQGTRLVVGDMFNAGKNLQDSADILGIGLTRDFTLIPTRNVRPKATQTFTLQRTSNVDVLVDGIVVQRLTLNAGSYNLSDIPLAEGTNDVELVITDSSGQEERIQFSVATGNDLLDSGEFEYSLMVGVPSESVGSEIEYQSSEYLAHGYLDYGITPWLTLGINAQGREDLYQYGLSSLVATGIGVTEFIVSQSSHPTLGSGYAYRVAYDADLINDKSRNPQLSIIYDHQSENFSGVGDYDNSSTPLNTIEHYVSMFSSIDVTSRLRVALSGSYSSGSKSDDNYWTLSPSLSGPLFGTPATWSSRFNYRDYKYDHGSDDEYSTTLTLSWPLSKQTRVVSRYQSDKDLGSVDVSYKDGIGSAGGVSAYATLTTEREIDSNVDAGVNYTGNRIRIIADHTTRYQDLNEDDRSHNTRLELSSAIAFAGTSFVVGREVGEAFAIVKKHKSLAENKVSIDPERNTEYARVYSEGNTNILVPDLVAYSSQLITYDVEDLPPGYDLGDGAFSVYPGYKQGYELEVGSDAVLTVIGSLFHAVNKEPIALIAGKAYYLGKESGNKVQVDKNHEPLEFFTNRKGKFAISGMKPGHYRLELNTKKKQTLEITLPENSDVLVRIGEMYVD</sequence>
<dbReference type="PANTHER" id="PTHR30451:SF5">
    <property type="entry name" value="SLR0019 PROTEIN"/>
    <property type="match status" value="1"/>
</dbReference>
<keyword evidence="1" id="KW-0732">Signal</keyword>
<gene>
    <name evidence="2" type="ORF">AB4566_11175</name>
</gene>
<dbReference type="InterPro" id="IPR000015">
    <property type="entry name" value="Fimb_usher"/>
</dbReference>